<dbReference type="InterPro" id="IPR014729">
    <property type="entry name" value="Rossmann-like_a/b/a_fold"/>
</dbReference>
<keyword evidence="2" id="KW-0547">Nucleotide-binding</keyword>
<comment type="caution">
    <text evidence="3">The sequence shown here is derived from an EMBL/GenBank/DDBJ whole genome shotgun (WGS) entry which is preliminary data.</text>
</comment>
<keyword evidence="2" id="KW-0820">tRNA-binding</keyword>
<gene>
    <name evidence="2" type="primary">tmcAL</name>
    <name evidence="3" type="ORF">NK118_02760</name>
</gene>
<dbReference type="NCBIfam" id="NF010191">
    <property type="entry name" value="PRK13670.1"/>
    <property type="match status" value="1"/>
</dbReference>
<comment type="catalytic activity">
    <reaction evidence="2">
        <text>cytidine(34) in elongator tRNA(Met) + acetate + ATP = N(4)-acetylcytidine(34) in elongator tRNA(Met) + AMP + diphosphate</text>
        <dbReference type="Rhea" id="RHEA:58144"/>
        <dbReference type="Rhea" id="RHEA-COMP:10693"/>
        <dbReference type="Rhea" id="RHEA-COMP:10694"/>
        <dbReference type="ChEBI" id="CHEBI:30089"/>
        <dbReference type="ChEBI" id="CHEBI:30616"/>
        <dbReference type="ChEBI" id="CHEBI:33019"/>
        <dbReference type="ChEBI" id="CHEBI:74900"/>
        <dbReference type="ChEBI" id="CHEBI:82748"/>
        <dbReference type="ChEBI" id="CHEBI:456215"/>
    </reaction>
</comment>
<dbReference type="HAMAP" id="MF_01539">
    <property type="entry name" value="TmcAL"/>
    <property type="match status" value="1"/>
</dbReference>
<evidence type="ECO:0000256" key="2">
    <source>
        <dbReference type="HAMAP-Rule" id="MF_01539"/>
    </source>
</evidence>
<protein>
    <recommendedName>
        <fullName evidence="2">tRNA(Met) cytidine acetate ligase</fullName>
        <ecNumber evidence="2">6.3.4.-</ecNumber>
    </recommendedName>
</protein>
<proteinExistence type="inferred from homology"/>
<dbReference type="Gene3D" id="3.40.50.620">
    <property type="entry name" value="HUPs"/>
    <property type="match status" value="1"/>
</dbReference>
<comment type="similarity">
    <text evidence="2">Belongs to the TmcAL family.</text>
</comment>
<comment type="function">
    <text evidence="2">Catalyzes the formation of N(4)-acetylcytidine (ac(4)C) at the wobble position of elongator tRNA(Met), using acetate and ATP as substrates. First activates an acetate ion to form acetyladenylate (Ac-AMP) and then transfers the acetyl group to tRNA to form ac(4)C34.</text>
</comment>
<reference evidence="3 4" key="1">
    <citation type="journal article" date="2022" name="Genome Biol. Evol.">
        <title>Host diet, physiology and behaviors set the stage for Lachnospiraceae cladogenesis.</title>
        <authorList>
            <person name="Vera-Ponce De Leon A."/>
            <person name="Schneider M."/>
            <person name="Jahnes B.C."/>
            <person name="Sadowski V."/>
            <person name="Camuy-Velez L.A."/>
            <person name="Duan J."/>
            <person name="Sabree Z.L."/>
        </authorList>
    </citation>
    <scope>NUCLEOTIDE SEQUENCE [LARGE SCALE GENOMIC DNA]</scope>
    <source>
        <strain evidence="3 4">PAL227</strain>
    </source>
</reference>
<name>A0ABT1EEQ5_9FIRM</name>
<keyword evidence="2" id="KW-0694">RNA-binding</keyword>
<dbReference type="Proteomes" id="UP001523565">
    <property type="component" value="Unassembled WGS sequence"/>
</dbReference>
<feature type="binding site" evidence="2">
    <location>
        <position position="165"/>
    </location>
    <ligand>
        <name>ATP</name>
        <dbReference type="ChEBI" id="CHEBI:30616"/>
    </ligand>
</feature>
<dbReference type="EC" id="6.3.4.-" evidence="2"/>
<keyword evidence="2" id="KW-0067">ATP-binding</keyword>
<feature type="binding site" evidence="2">
    <location>
        <position position="102"/>
    </location>
    <ligand>
        <name>ATP</name>
        <dbReference type="ChEBI" id="CHEBI:30616"/>
    </ligand>
</feature>
<feature type="binding site" evidence="2">
    <location>
        <position position="190"/>
    </location>
    <ligand>
        <name>ATP</name>
        <dbReference type="ChEBI" id="CHEBI:30616"/>
    </ligand>
</feature>
<dbReference type="SUPFAM" id="SSF52374">
    <property type="entry name" value="Nucleotidylyl transferase"/>
    <property type="match status" value="1"/>
</dbReference>
<dbReference type="RefSeq" id="WP_262068070.1">
    <property type="nucleotide sequence ID" value="NZ_JAMXOC010000002.1"/>
</dbReference>
<keyword evidence="4" id="KW-1185">Reference proteome</keyword>
<dbReference type="PANTHER" id="PTHR37825">
    <property type="entry name" value="TRNA(MET) CYTIDINE ACETATE LIGASE"/>
    <property type="match status" value="1"/>
</dbReference>
<comment type="caution">
    <text evidence="2">Lacks conserved residue(s) required for the propagation of feature annotation.</text>
</comment>
<keyword evidence="2" id="KW-0963">Cytoplasm</keyword>
<dbReference type="InterPro" id="IPR008513">
    <property type="entry name" value="tRNA(Met)_cyd_acetate_ligase"/>
</dbReference>
<feature type="binding site" evidence="2">
    <location>
        <begin position="7"/>
        <end position="20"/>
    </location>
    <ligand>
        <name>ATP</name>
        <dbReference type="ChEBI" id="CHEBI:30616"/>
    </ligand>
</feature>
<evidence type="ECO:0000313" key="4">
    <source>
        <dbReference type="Proteomes" id="UP001523565"/>
    </source>
</evidence>
<keyword evidence="1 2" id="KW-0819">tRNA processing</keyword>
<evidence type="ECO:0000256" key="1">
    <source>
        <dbReference type="ARBA" id="ARBA00022694"/>
    </source>
</evidence>
<organism evidence="3 4">
    <name type="scientific">Ohessyouella blattaphilus</name>
    <dbReference type="NCBI Taxonomy" id="2949333"/>
    <lineage>
        <taxon>Bacteria</taxon>
        <taxon>Bacillati</taxon>
        <taxon>Bacillota</taxon>
        <taxon>Clostridia</taxon>
        <taxon>Lachnospirales</taxon>
        <taxon>Lachnospiraceae</taxon>
        <taxon>Ohessyouella</taxon>
    </lineage>
</organism>
<accession>A0ABT1EEQ5</accession>
<dbReference type="Pfam" id="PF05636">
    <property type="entry name" value="HIGH_NTase1"/>
    <property type="match status" value="1"/>
</dbReference>
<dbReference type="EMBL" id="JAMZFV010000002">
    <property type="protein sequence ID" value="MCP1109165.1"/>
    <property type="molecule type" value="Genomic_DNA"/>
</dbReference>
<comment type="subcellular location">
    <subcellularLocation>
        <location evidence="2">Cytoplasm</location>
    </subcellularLocation>
</comment>
<sequence>MKTVGLITEYNPFHNGHKYHIEAAKALAGADYVVVIMSGDFVQRGEPALIPKHLRAEMALKAGADLVIELPLTFATASAERFAFGAVSALHKLGVIDFLCFGSEAGQITPLQEIARTLNEEPILYREALQENLALGQRFPLAREHALSTYYQGQPELVKHLKEPNNILGIEYLKALLKLGSSITPLTTRRQESGYHDLTLATTYSSATALRALLNDQGLTFGFLSQVPEEITMLYQDNYKRRFPVYPDDFSLLLRAALLKTSRDELATYADIGLELANTIYRQRNHFRSFSDFADLLTTKNYTRTRIMRGLLHLLLDIRKGDQETEPPSFLRVLGFNRNAQELLKEIKKKGKVSLLTKIGDTLPKKEIYASNLYESVVSDKFSVPYLEEHEKSLVFIK</sequence>
<evidence type="ECO:0000313" key="3">
    <source>
        <dbReference type="EMBL" id="MCP1109165.1"/>
    </source>
</evidence>
<keyword evidence="2" id="KW-0436">Ligase</keyword>
<dbReference type="PANTHER" id="PTHR37825:SF1">
    <property type="entry name" value="TRNA(MET) CYTIDINE ACETATE LIGASE"/>
    <property type="match status" value="1"/>
</dbReference>